<sequence length="214" mass="24005">MPDIEQSSETHPEEMTLGRRAKVVLSQNGEPMTYRDLITALWSTFPEYRDHSFSRHPREAEARREVRTRLGGLVRNNPDIFTATKADGIVLVGLAATSEDVADDAEEDEDDAEPGTPSVYWYTFPAYQRADGPYPIKIGWGKRPTDRIIRQSKTAMPEHPIVLGTREHVQAFDLERALHAVLVLRGRRIRTAPGAEWFSTTPAEVAELIGVLLG</sequence>
<evidence type="ECO:0000313" key="3">
    <source>
        <dbReference type="Proteomes" id="UP000440694"/>
    </source>
</evidence>
<evidence type="ECO:0000259" key="1">
    <source>
        <dbReference type="SMART" id="SM00974"/>
    </source>
</evidence>
<feature type="domain" description="Bacteriophage T5 Orf172 DNA-binding" evidence="1">
    <location>
        <begin position="130"/>
        <end position="212"/>
    </location>
</feature>
<comment type="caution">
    <text evidence="2">The sequence shown here is derived from an EMBL/GenBank/DDBJ whole genome shotgun (WGS) entry which is preliminary data.</text>
</comment>
<dbReference type="Proteomes" id="UP000440694">
    <property type="component" value="Unassembled WGS sequence"/>
</dbReference>
<gene>
    <name evidence="2" type="ORF">GIW81_02130</name>
</gene>
<proteinExistence type="predicted"/>
<dbReference type="SMART" id="SM00974">
    <property type="entry name" value="T5orf172"/>
    <property type="match status" value="1"/>
</dbReference>
<dbReference type="AlphaFoldDB" id="A0A6I3KEZ4"/>
<dbReference type="InterPro" id="IPR018306">
    <property type="entry name" value="Phage_T5_Orf172_DNA-bd"/>
</dbReference>
<protein>
    <recommendedName>
        <fullName evidence="1">Bacteriophage T5 Orf172 DNA-binding domain-containing protein</fullName>
    </recommendedName>
</protein>
<dbReference type="RefSeq" id="WP_154737697.1">
    <property type="nucleotide sequence ID" value="NZ_WMBQ01000001.1"/>
</dbReference>
<evidence type="ECO:0000313" key="2">
    <source>
        <dbReference type="EMBL" id="MTD93128.1"/>
    </source>
</evidence>
<dbReference type="EMBL" id="WMBQ01000001">
    <property type="protein sequence ID" value="MTD93128.1"/>
    <property type="molecule type" value="Genomic_DNA"/>
</dbReference>
<organism evidence="2 3">
    <name type="scientific">Hyphomicrobium album</name>
    <dbReference type="NCBI Taxonomy" id="2665159"/>
    <lineage>
        <taxon>Bacteria</taxon>
        <taxon>Pseudomonadati</taxon>
        <taxon>Pseudomonadota</taxon>
        <taxon>Alphaproteobacteria</taxon>
        <taxon>Hyphomicrobiales</taxon>
        <taxon>Hyphomicrobiaceae</taxon>
        <taxon>Hyphomicrobium</taxon>
    </lineage>
</organism>
<dbReference type="Pfam" id="PF10544">
    <property type="entry name" value="T5orf172"/>
    <property type="match status" value="1"/>
</dbReference>
<reference evidence="2 3" key="1">
    <citation type="submission" date="2019-11" db="EMBL/GenBank/DDBJ databases">
        <title>Identification of a novel strain.</title>
        <authorList>
            <person name="Xu Q."/>
            <person name="Wang G."/>
        </authorList>
    </citation>
    <scope>NUCLEOTIDE SEQUENCE [LARGE SCALE GENOMIC DNA]</scope>
    <source>
        <strain evidence="3">xq</strain>
    </source>
</reference>
<keyword evidence="3" id="KW-1185">Reference proteome</keyword>
<name>A0A6I3KEZ4_9HYPH</name>
<accession>A0A6I3KEZ4</accession>